<evidence type="ECO:0000313" key="2">
    <source>
        <dbReference type="Proteomes" id="UP000001933"/>
    </source>
</evidence>
<sequence length="232" mass="26392">MKKPLLIVELAGPAGVGKSTLTRALSESNANIRIGEVPYIRDGRNSGFYLWNALLLFPVFAAVALDRSDRALTPQQMVAMTILKGWRRRLRDADSGEGKVIVLDQGPVHMLSDLLRFGHKNLRSTASSWWDRTCRDWAEILDVIVCLDAPDHLLLKRVRTRETKNHRIKTYGDEEAVRFLAMCRRTQNETLSSLRACSRELNVVEFDTSQLSLGDTIEKIRTLFLNSIKKQR</sequence>
<dbReference type="STRING" id="56780.SYN_01135"/>
<dbReference type="InParanoid" id="Q2LPS9"/>
<dbReference type="Pfam" id="PF13238">
    <property type="entry name" value="AAA_18"/>
    <property type="match status" value="1"/>
</dbReference>
<proteinExistence type="predicted"/>
<accession>Q2LPS9</accession>
<organism evidence="1 2">
    <name type="scientific">Syntrophus aciditrophicus (strain SB)</name>
    <dbReference type="NCBI Taxonomy" id="56780"/>
    <lineage>
        <taxon>Bacteria</taxon>
        <taxon>Pseudomonadati</taxon>
        <taxon>Thermodesulfobacteriota</taxon>
        <taxon>Syntrophia</taxon>
        <taxon>Syntrophales</taxon>
        <taxon>Syntrophaceae</taxon>
        <taxon>Syntrophus</taxon>
    </lineage>
</organism>
<dbReference type="EMBL" id="CP000252">
    <property type="protein sequence ID" value="ABC76271.1"/>
    <property type="molecule type" value="Genomic_DNA"/>
</dbReference>
<evidence type="ECO:0000313" key="1">
    <source>
        <dbReference type="EMBL" id="ABC76271.1"/>
    </source>
</evidence>
<dbReference type="Gene3D" id="3.40.50.300">
    <property type="entry name" value="P-loop containing nucleotide triphosphate hydrolases"/>
    <property type="match status" value="1"/>
</dbReference>
<keyword evidence="2" id="KW-1185">Reference proteome</keyword>
<name>Q2LPS9_SYNAS</name>
<dbReference type="OrthoDB" id="9809485at2"/>
<dbReference type="InterPro" id="IPR027417">
    <property type="entry name" value="P-loop_NTPase"/>
</dbReference>
<dbReference type="AlphaFoldDB" id="Q2LPS9"/>
<protein>
    <submittedName>
        <fullName evidence="1">Hypothetical cytosolic protein</fullName>
    </submittedName>
</protein>
<dbReference type="HOGENOM" id="CLU_1194396_0_0_7"/>
<dbReference type="RefSeq" id="WP_011416305.1">
    <property type="nucleotide sequence ID" value="NC_007759.1"/>
</dbReference>
<reference evidence="1 2" key="1">
    <citation type="journal article" date="2007" name="Proc. Natl. Acad. Sci. U.S.A.">
        <title>The genome of Syntrophus aciditrophicus: life at the thermodynamic limit of microbial growth.</title>
        <authorList>
            <person name="McInerney M.J."/>
            <person name="Rohlin L."/>
            <person name="Mouttaki H."/>
            <person name="Kim U."/>
            <person name="Krupp R.S."/>
            <person name="Rios-Hernandez L."/>
            <person name="Sieber J."/>
            <person name="Struchtemeyer C.G."/>
            <person name="Bhattacharyya A."/>
            <person name="Campbell J.W."/>
            <person name="Gunsalus R.P."/>
        </authorList>
    </citation>
    <scope>NUCLEOTIDE SEQUENCE [LARGE SCALE GENOMIC DNA]</scope>
    <source>
        <strain evidence="1 2">SB</strain>
    </source>
</reference>
<dbReference type="eggNOG" id="COG1428">
    <property type="taxonomic scope" value="Bacteria"/>
</dbReference>
<gene>
    <name evidence="1" type="ORF">SYN_01135</name>
</gene>
<dbReference type="KEGG" id="sat:SYN_01135"/>
<dbReference type="Proteomes" id="UP000001933">
    <property type="component" value="Chromosome"/>
</dbReference>
<dbReference type="SUPFAM" id="SSF52540">
    <property type="entry name" value="P-loop containing nucleoside triphosphate hydrolases"/>
    <property type="match status" value="1"/>
</dbReference>